<evidence type="ECO:0000313" key="1">
    <source>
        <dbReference type="EMBL" id="WOK06988.1"/>
    </source>
</evidence>
<dbReference type="Proteomes" id="UP001302349">
    <property type="component" value="Chromosome"/>
</dbReference>
<reference evidence="1 2" key="1">
    <citation type="journal article" date="2023" name="Microbiol. Resour. Announc.">
        <title>Complete Genome Sequence of Imperialibacter roseus strain P4T.</title>
        <authorList>
            <person name="Tizabi D.R."/>
            <person name="Bachvaroff T."/>
            <person name="Hill R.T."/>
        </authorList>
    </citation>
    <scope>NUCLEOTIDE SEQUENCE [LARGE SCALE GENOMIC DNA]</scope>
    <source>
        <strain evidence="1 2">P4T</strain>
    </source>
</reference>
<keyword evidence="2" id="KW-1185">Reference proteome</keyword>
<dbReference type="InterPro" id="IPR036278">
    <property type="entry name" value="Sialidase_sf"/>
</dbReference>
<dbReference type="Gene3D" id="2.120.10.10">
    <property type="match status" value="1"/>
</dbReference>
<evidence type="ECO:0000313" key="2">
    <source>
        <dbReference type="Proteomes" id="UP001302349"/>
    </source>
</evidence>
<evidence type="ECO:0008006" key="3">
    <source>
        <dbReference type="Google" id="ProtNLM"/>
    </source>
</evidence>
<sequence length="383" mass="42279">MRCRYYGICLLFLVLQQCGLPENHEQVIYHIELPEGAIQPLSMSDTEGFIHLIYYQGDPASGNLFYCRFDESSRKLSDPIRVNGKDSSAIAVGTIRGAQMAIGRGDLVHVIWNASSAATLAVHDSAMVTPLLYARMADDKKHFEPEANLIQTHWGLDGGSAIATDEKGNIYVSWHATGNEPGEENRRVYLRKSEDDGRTFSDELAINDPLVGACGCCGMHLTSDNNGHVLALYRSAGERKHRDIHLIDFDDDNTLSESVIDKWELEACPMSSISSGRSGNMLAFTWQTAGEVFYQFAKAQSPVRSPEKQANGAKHSKIAISDNDHYLIAWTEGTGWNKGGDLAWELRDEAGKLLESGKKDNAIAVWSFPAVVAGKNNAFYIFN</sequence>
<proteinExistence type="predicted"/>
<dbReference type="EMBL" id="CP136051">
    <property type="protein sequence ID" value="WOK06988.1"/>
    <property type="molecule type" value="Genomic_DNA"/>
</dbReference>
<dbReference type="SUPFAM" id="SSF50939">
    <property type="entry name" value="Sialidases"/>
    <property type="match status" value="1"/>
</dbReference>
<organism evidence="1 2">
    <name type="scientific">Imperialibacter roseus</name>
    <dbReference type="NCBI Taxonomy" id="1324217"/>
    <lineage>
        <taxon>Bacteria</taxon>
        <taxon>Pseudomonadati</taxon>
        <taxon>Bacteroidota</taxon>
        <taxon>Cytophagia</taxon>
        <taxon>Cytophagales</taxon>
        <taxon>Flammeovirgaceae</taxon>
        <taxon>Imperialibacter</taxon>
    </lineage>
</organism>
<gene>
    <name evidence="1" type="ORF">RT717_28390</name>
</gene>
<accession>A0ABZ0IPN6</accession>
<protein>
    <recommendedName>
        <fullName evidence="3">Exo-alpha-sialidase</fullName>
    </recommendedName>
</protein>
<name>A0ABZ0IPN6_9BACT</name>
<dbReference type="RefSeq" id="WP_317489678.1">
    <property type="nucleotide sequence ID" value="NZ_CP136051.1"/>
</dbReference>